<dbReference type="GO" id="GO:0009279">
    <property type="term" value="C:cell outer membrane"/>
    <property type="evidence" value="ECO:0007669"/>
    <property type="project" value="UniProtKB-SubCell"/>
</dbReference>
<keyword evidence="3" id="KW-0998">Cell outer membrane</keyword>
<dbReference type="InterPro" id="IPR036737">
    <property type="entry name" value="OmpA-like_sf"/>
</dbReference>
<dbReference type="Pfam" id="PF00691">
    <property type="entry name" value="OmpA"/>
    <property type="match status" value="1"/>
</dbReference>
<dbReference type="AlphaFoldDB" id="A0A9E8CMS2"/>
<feature type="domain" description="OmpA-like" evidence="7">
    <location>
        <begin position="70"/>
        <end position="185"/>
    </location>
</feature>
<dbReference type="PRINTS" id="PR01021">
    <property type="entry name" value="OMPADOMAIN"/>
</dbReference>
<feature type="signal peptide" evidence="6">
    <location>
        <begin position="1"/>
        <end position="27"/>
    </location>
</feature>
<evidence type="ECO:0000256" key="3">
    <source>
        <dbReference type="ARBA" id="ARBA00023237"/>
    </source>
</evidence>
<feature type="chain" id="PRO_5038628411" evidence="6">
    <location>
        <begin position="28"/>
        <end position="185"/>
    </location>
</feature>
<name>A0A9E8CMS2_9HYPH</name>
<dbReference type="CDD" id="cd07185">
    <property type="entry name" value="OmpA_C-like"/>
    <property type="match status" value="1"/>
</dbReference>
<evidence type="ECO:0000256" key="6">
    <source>
        <dbReference type="SAM" id="SignalP"/>
    </source>
</evidence>
<reference evidence="8" key="1">
    <citation type="submission" date="2022-08" db="EMBL/GenBank/DDBJ databases">
        <title>Complete Genome Sequences of 2 Bosea sp. soil isolates.</title>
        <authorList>
            <person name="Alvarez Arevalo M."/>
            <person name="Sterndorff E.B."/>
            <person name="Faurdal D."/>
            <person name="Joergensen T.S."/>
            <person name="Weber T."/>
        </authorList>
    </citation>
    <scope>NUCLEOTIDE SEQUENCE</scope>
    <source>
        <strain evidence="8">NBC_00436</strain>
    </source>
</reference>
<feature type="region of interest" description="Disordered" evidence="5">
    <location>
        <begin position="166"/>
        <end position="185"/>
    </location>
</feature>
<gene>
    <name evidence="8" type="ORF">NWE54_11045</name>
</gene>
<dbReference type="PANTHER" id="PTHR30329:SF21">
    <property type="entry name" value="LIPOPROTEIN YIAD-RELATED"/>
    <property type="match status" value="1"/>
</dbReference>
<dbReference type="PROSITE" id="PS51123">
    <property type="entry name" value="OMPA_2"/>
    <property type="match status" value="1"/>
</dbReference>
<dbReference type="SUPFAM" id="SSF103088">
    <property type="entry name" value="OmpA-like"/>
    <property type="match status" value="1"/>
</dbReference>
<evidence type="ECO:0000256" key="5">
    <source>
        <dbReference type="SAM" id="MobiDB-lite"/>
    </source>
</evidence>
<dbReference type="InterPro" id="IPR006665">
    <property type="entry name" value="OmpA-like"/>
</dbReference>
<dbReference type="EMBL" id="CP102774">
    <property type="protein sequence ID" value="UZF89277.1"/>
    <property type="molecule type" value="Genomic_DNA"/>
</dbReference>
<dbReference type="InterPro" id="IPR006690">
    <property type="entry name" value="OMPA-like_CS"/>
</dbReference>
<dbReference type="Gene3D" id="3.30.1330.60">
    <property type="entry name" value="OmpA-like domain"/>
    <property type="match status" value="1"/>
</dbReference>
<comment type="subcellular location">
    <subcellularLocation>
        <location evidence="1">Cell outer membrane</location>
    </subcellularLocation>
</comment>
<keyword evidence="6" id="KW-0732">Signal</keyword>
<dbReference type="PANTHER" id="PTHR30329">
    <property type="entry name" value="STATOR ELEMENT OF FLAGELLAR MOTOR COMPLEX"/>
    <property type="match status" value="1"/>
</dbReference>
<dbReference type="InterPro" id="IPR006664">
    <property type="entry name" value="OMP_bac"/>
</dbReference>
<evidence type="ECO:0000313" key="8">
    <source>
        <dbReference type="EMBL" id="UZF89277.1"/>
    </source>
</evidence>
<feature type="compositionally biased region" description="Basic and acidic residues" evidence="5">
    <location>
        <begin position="174"/>
        <end position="185"/>
    </location>
</feature>
<organism evidence="8">
    <name type="scientific">Bosea sp. NBC_00436</name>
    <dbReference type="NCBI Taxonomy" id="2969620"/>
    <lineage>
        <taxon>Bacteria</taxon>
        <taxon>Pseudomonadati</taxon>
        <taxon>Pseudomonadota</taxon>
        <taxon>Alphaproteobacteria</taxon>
        <taxon>Hyphomicrobiales</taxon>
        <taxon>Boseaceae</taxon>
        <taxon>Bosea</taxon>
    </lineage>
</organism>
<evidence type="ECO:0000259" key="7">
    <source>
        <dbReference type="PROSITE" id="PS51123"/>
    </source>
</evidence>
<evidence type="ECO:0000256" key="4">
    <source>
        <dbReference type="PROSITE-ProRule" id="PRU00473"/>
    </source>
</evidence>
<keyword evidence="2 4" id="KW-0472">Membrane</keyword>
<dbReference type="InterPro" id="IPR050330">
    <property type="entry name" value="Bact_OuterMem_StrucFunc"/>
</dbReference>
<sequence>MRKQPGFTAFVALSGALVLSMAQAASAQTYKADDIVKHFGPAVAPKPGVTRGLCVGTEAECARAGQVVEPAKPVSAFDLVVKFKYNSDELEPEAKLNLDEFAKALKTPQLSKQTFMVEGHTDAAGSASYNLNLSQRRAQAVVRYLGGHGVNAAHLVAKGYGQSKPIAADPLSGDNRRVETRLRTE</sequence>
<evidence type="ECO:0000256" key="1">
    <source>
        <dbReference type="ARBA" id="ARBA00004442"/>
    </source>
</evidence>
<dbReference type="PROSITE" id="PS01068">
    <property type="entry name" value="OMPA_1"/>
    <property type="match status" value="1"/>
</dbReference>
<evidence type="ECO:0000256" key="2">
    <source>
        <dbReference type="ARBA" id="ARBA00023136"/>
    </source>
</evidence>
<proteinExistence type="predicted"/>
<accession>A0A9E8CMS2</accession>
<protein>
    <submittedName>
        <fullName evidence="8">OmpA family protein</fullName>
    </submittedName>
</protein>